<dbReference type="Proteomes" id="UP000028524">
    <property type="component" value="Unassembled WGS sequence"/>
</dbReference>
<dbReference type="EMBL" id="KL660898">
    <property type="protein sequence ID" value="KFA60705.1"/>
    <property type="molecule type" value="Genomic_DNA"/>
</dbReference>
<name>A0A084Q9S0_STAC4</name>
<reference evidence="2 3" key="1">
    <citation type="journal article" date="2014" name="BMC Genomics">
        <title>Comparative genome sequencing reveals chemotype-specific gene clusters in the toxigenic black mold Stachybotrys.</title>
        <authorList>
            <person name="Semeiks J."/>
            <person name="Borek D."/>
            <person name="Otwinowski Z."/>
            <person name="Grishin N.V."/>
        </authorList>
    </citation>
    <scope>NUCLEOTIDE SEQUENCE [LARGE SCALE GENOMIC DNA]</scope>
    <source>
        <strain evidence="2 3">IBT 40285</strain>
    </source>
</reference>
<proteinExistence type="predicted"/>
<gene>
    <name evidence="2" type="ORF">S40285_10275</name>
</gene>
<evidence type="ECO:0000313" key="2">
    <source>
        <dbReference type="EMBL" id="KFA60705.1"/>
    </source>
</evidence>
<keyword evidence="3" id="KW-1185">Reference proteome</keyword>
<dbReference type="HOGENOM" id="CLU_2016719_0_0_1"/>
<keyword evidence="1" id="KW-1133">Transmembrane helix</keyword>
<keyword evidence="1" id="KW-0472">Membrane</keyword>
<organism evidence="2 3">
    <name type="scientific">Stachybotrys chlorohalonatus (strain IBT 40285)</name>
    <dbReference type="NCBI Taxonomy" id="1283841"/>
    <lineage>
        <taxon>Eukaryota</taxon>
        <taxon>Fungi</taxon>
        <taxon>Dikarya</taxon>
        <taxon>Ascomycota</taxon>
        <taxon>Pezizomycotina</taxon>
        <taxon>Sordariomycetes</taxon>
        <taxon>Hypocreomycetidae</taxon>
        <taxon>Hypocreales</taxon>
        <taxon>Stachybotryaceae</taxon>
        <taxon>Stachybotrys</taxon>
    </lineage>
</organism>
<dbReference type="InParanoid" id="A0A084Q9S0"/>
<accession>A0A084Q9S0</accession>
<dbReference type="AlphaFoldDB" id="A0A084Q9S0"/>
<keyword evidence="1" id="KW-0812">Transmembrane</keyword>
<evidence type="ECO:0000256" key="1">
    <source>
        <dbReference type="SAM" id="Phobius"/>
    </source>
</evidence>
<protein>
    <submittedName>
        <fullName evidence="2">Uncharacterized protein</fullName>
    </submittedName>
</protein>
<evidence type="ECO:0000313" key="3">
    <source>
        <dbReference type="Proteomes" id="UP000028524"/>
    </source>
</evidence>
<sequence length="123" mass="13776">MTVGIDESMIAFSAIVTAYTSTILCSLASPRSRRRRPEYPIPGVDYVVIRAHDVNTIQEREWKENQPKLGMPSAPGDESFVVVGDENEGEVDDGQGEESWMYVFAWAERPSLRTLRNSPATLE</sequence>
<feature type="transmembrane region" description="Helical" evidence="1">
    <location>
        <begin position="12"/>
        <end position="29"/>
    </location>
</feature>